<feature type="region of interest" description="Disordered" evidence="1">
    <location>
        <begin position="167"/>
        <end position="188"/>
    </location>
</feature>
<dbReference type="EMBL" id="KV419406">
    <property type="protein sequence ID" value="KZS93700.1"/>
    <property type="molecule type" value="Genomic_DNA"/>
</dbReference>
<keyword evidence="3" id="KW-1185">Reference proteome</keyword>
<evidence type="ECO:0000313" key="2">
    <source>
        <dbReference type="EMBL" id="KZS93700.1"/>
    </source>
</evidence>
<proteinExistence type="predicted"/>
<evidence type="ECO:0000313" key="3">
    <source>
        <dbReference type="Proteomes" id="UP000076722"/>
    </source>
</evidence>
<dbReference type="Proteomes" id="UP000076722">
    <property type="component" value="Unassembled WGS sequence"/>
</dbReference>
<feature type="region of interest" description="Disordered" evidence="1">
    <location>
        <begin position="447"/>
        <end position="473"/>
    </location>
</feature>
<sequence length="1008" mass="111594">MPVLSSALRPCQAANCALRLRGQACTKFHSPRFNLLLQLAQLTEWLNAKCADCGCEGRDHVDPWLLVGAQDDPLPHVQVAAQASTSAQAVVPMWVQPSIPNTIDPALPPPAYVQQAPAAPPLAVQTPAAPGLFTAAADRRQAAVAQVVGTREVANQFAHLGEFMMKTEPPKRASGSKEKGPRKKAKVETDEQTTVCLVLLPDTDHVNNAQTGVMIQAHSRQSKLLAIYKERVQSTEDEPPAFGRSRLGYTVPSLSRLAKVAELGLCVQIIVRDSDTPDDIHRKTRRAFQHVEEFPDSTEVGYRFLQAEDTSQGRPKVLLYYQPADPRVALVEPISGKALGLLGRTIHDVPKRMRNIPMVFLVMKPGFPNVPWHYREDLSFISKEDVRVYTAQKKGKGRKAVRREVEPDYEDDIIGAVDFKDGDSDAGSDSNTLADPDADYVHIGIGSPVRSAGPPSTRASTRASGSTAFSGVTKSNASAKRLTDAEILEQWGVEPTAPPVRAPAEVDQVDVDEEDEDVDWVLQFDAQYRANKKKYLTVGGQTFALVSNVVECEQSSQWFQQTDIYKKLERLYYACCTHARDLAYNEHRFSLLGKALEGFGRYSEAFPVKASLPLPNTAEFLALMELAIYWGQFANPGLVQHVELMQRAIEVLGRDWQKGHVGMYERAIRLRDELGSQLIALRTVVTVFKGSSILSPDDHPARVYLDRKPFSTLRIYLLCSSVRLSPSNGIRYAVTLLRLPKDAEAEGSSVDEFDKAFEADFGEPDDDFTVSFARLRAGISVPGEYKSPGLWDIVRDIFDVFLDEVPLDHPLHDKYGAIFEMWADVFLKTIDKHRRVQGLRPVNELEDYVQPRPVRDEGEAEMQFAHEPPVKAENDLGSVLGDGQVEAAQLGEDHGVSAEEAVGDSAEEGGEIDEGSAVERVAWGLEIPLYLGIEDRRKLREAAVISDVIDMAKYVVENWTDQFGPFPRSSSTAKWGKHFKGRLEEYEPGSPAAALARLIADVITHCRK</sequence>
<evidence type="ECO:0000256" key="1">
    <source>
        <dbReference type="SAM" id="MobiDB-lite"/>
    </source>
</evidence>
<gene>
    <name evidence="2" type="ORF">SISNIDRAFT_505965</name>
</gene>
<dbReference type="AlphaFoldDB" id="A0A164V0E7"/>
<name>A0A164V0E7_9AGAM</name>
<accession>A0A164V0E7</accession>
<organism evidence="2 3">
    <name type="scientific">Sistotremastrum niveocremeum HHB9708</name>
    <dbReference type="NCBI Taxonomy" id="1314777"/>
    <lineage>
        <taxon>Eukaryota</taxon>
        <taxon>Fungi</taxon>
        <taxon>Dikarya</taxon>
        <taxon>Basidiomycota</taxon>
        <taxon>Agaricomycotina</taxon>
        <taxon>Agaricomycetes</taxon>
        <taxon>Sistotremastrales</taxon>
        <taxon>Sistotremastraceae</taxon>
        <taxon>Sertulicium</taxon>
        <taxon>Sertulicium niveocremeum</taxon>
    </lineage>
</organism>
<protein>
    <submittedName>
        <fullName evidence="2">Uncharacterized protein</fullName>
    </submittedName>
</protein>
<feature type="compositionally biased region" description="Low complexity" evidence="1">
    <location>
        <begin position="456"/>
        <end position="471"/>
    </location>
</feature>
<reference evidence="2 3" key="1">
    <citation type="journal article" date="2016" name="Mol. Biol. Evol.">
        <title>Comparative Genomics of Early-Diverging Mushroom-Forming Fungi Provides Insights into the Origins of Lignocellulose Decay Capabilities.</title>
        <authorList>
            <person name="Nagy L.G."/>
            <person name="Riley R."/>
            <person name="Tritt A."/>
            <person name="Adam C."/>
            <person name="Daum C."/>
            <person name="Floudas D."/>
            <person name="Sun H."/>
            <person name="Yadav J.S."/>
            <person name="Pangilinan J."/>
            <person name="Larsson K.H."/>
            <person name="Matsuura K."/>
            <person name="Barry K."/>
            <person name="Labutti K."/>
            <person name="Kuo R."/>
            <person name="Ohm R.A."/>
            <person name="Bhattacharya S.S."/>
            <person name="Shirouzu T."/>
            <person name="Yoshinaga Y."/>
            <person name="Martin F.M."/>
            <person name="Grigoriev I.V."/>
            <person name="Hibbett D.S."/>
        </authorList>
    </citation>
    <scope>NUCLEOTIDE SEQUENCE [LARGE SCALE GENOMIC DNA]</scope>
    <source>
        <strain evidence="2 3">HHB9708</strain>
    </source>
</reference>
<feature type="compositionally biased region" description="Basic and acidic residues" evidence="1">
    <location>
        <begin position="168"/>
        <end position="179"/>
    </location>
</feature>